<dbReference type="KEGG" id="cdu:CD36_05710"/>
<dbReference type="GO" id="GO:0006511">
    <property type="term" value="P:ubiquitin-dependent protein catabolic process"/>
    <property type="evidence" value="ECO:0007669"/>
    <property type="project" value="InterPro"/>
</dbReference>
<reference evidence="7 8" key="1">
    <citation type="journal article" date="2009" name="Genome Res.">
        <title>Comparative genomics of the fungal pathogens Candida dubliniensis and Candida albicans.</title>
        <authorList>
            <person name="Jackson A.P."/>
            <person name="Gamble J.A."/>
            <person name="Yeomans T."/>
            <person name="Moran G.P."/>
            <person name="Saunders D."/>
            <person name="Harris D."/>
            <person name="Aslett M."/>
            <person name="Barrell J.F."/>
            <person name="Butler G."/>
            <person name="Citiulo F."/>
            <person name="Coleman D.C."/>
            <person name="de Groot P.W.J."/>
            <person name="Goodwin T.J."/>
            <person name="Quail M.A."/>
            <person name="McQuillan J."/>
            <person name="Munro C.A."/>
            <person name="Pain A."/>
            <person name="Poulter R.T."/>
            <person name="Rajandream M.A."/>
            <person name="Renauld H."/>
            <person name="Spiering M.J."/>
            <person name="Tivey A."/>
            <person name="Gow N.A.R."/>
            <person name="Barrell B."/>
            <person name="Sullivan D.J."/>
            <person name="Berriman M."/>
        </authorList>
    </citation>
    <scope>NUCLEOTIDE SEQUENCE [LARGE SCALE GENOMIC DNA]</scope>
    <source>
        <strain evidence="8">CD36 / ATCC MYA-646 / CBS 7987 / NCPF 3949 / NRRL Y-17841</strain>
    </source>
</reference>
<dbReference type="SUPFAM" id="SSF75632">
    <property type="entry name" value="Cullin homology domain"/>
    <property type="match status" value="1"/>
</dbReference>
<dbReference type="InterPro" id="IPR001373">
    <property type="entry name" value="Cullin_N"/>
</dbReference>
<keyword evidence="8" id="KW-1185">Reference proteome</keyword>
<evidence type="ECO:0000259" key="5">
    <source>
        <dbReference type="PROSITE" id="PS50069"/>
    </source>
</evidence>
<dbReference type="Gene3D" id="1.10.10.10">
    <property type="entry name" value="Winged helix-like DNA-binding domain superfamily/Winged helix DNA-binding domain"/>
    <property type="match status" value="1"/>
</dbReference>
<protein>
    <submittedName>
        <fullName evidence="7">Cullin-family protein, putative</fullName>
    </submittedName>
</protein>
<feature type="region of interest" description="Disordered" evidence="4">
    <location>
        <begin position="741"/>
        <end position="761"/>
    </location>
</feature>
<dbReference type="HOGENOM" id="CLU_335858_0_0_1"/>
<evidence type="ECO:0000256" key="1">
    <source>
        <dbReference type="ARBA" id="ARBA00006019"/>
    </source>
</evidence>
<dbReference type="SMART" id="SM00182">
    <property type="entry name" value="CULLIN"/>
    <property type="match status" value="1"/>
</dbReference>
<dbReference type="Pfam" id="PF26557">
    <property type="entry name" value="Cullin_AB"/>
    <property type="match status" value="1"/>
</dbReference>
<dbReference type="InterPro" id="IPR016159">
    <property type="entry name" value="Cullin_repeat-like_dom_sf"/>
</dbReference>
<proteinExistence type="inferred from homology"/>
<dbReference type="InterPro" id="IPR045093">
    <property type="entry name" value="Cullin"/>
</dbReference>
<dbReference type="CGD" id="CAL0000166974">
    <property type="gene designation" value="Cd36_05710"/>
</dbReference>
<dbReference type="Gene3D" id="3.30.230.130">
    <property type="entry name" value="Cullin, Chain C, Domain 2"/>
    <property type="match status" value="1"/>
</dbReference>
<evidence type="ECO:0000256" key="3">
    <source>
        <dbReference type="RuleBase" id="RU003829"/>
    </source>
</evidence>
<dbReference type="InterPro" id="IPR036390">
    <property type="entry name" value="WH_DNA-bd_sf"/>
</dbReference>
<dbReference type="InterPro" id="IPR019559">
    <property type="entry name" value="Cullin_neddylation_domain"/>
</dbReference>
<accession>B9W814</accession>
<evidence type="ECO:0000313" key="6">
    <source>
        <dbReference type="CGD" id="CAL0000166974"/>
    </source>
</evidence>
<dbReference type="InterPro" id="IPR059120">
    <property type="entry name" value="Cullin-like_AB"/>
</dbReference>
<dbReference type="InterPro" id="IPR036388">
    <property type="entry name" value="WH-like_DNA-bd_sf"/>
</dbReference>
<dbReference type="eggNOG" id="KOG2167">
    <property type="taxonomic scope" value="Eukaryota"/>
</dbReference>
<feature type="region of interest" description="Disordered" evidence="4">
    <location>
        <begin position="37"/>
        <end position="71"/>
    </location>
</feature>
<dbReference type="PANTHER" id="PTHR11932">
    <property type="entry name" value="CULLIN"/>
    <property type="match status" value="1"/>
</dbReference>
<dbReference type="EMBL" id="FM992688">
    <property type="protein sequence ID" value="CAX44829.1"/>
    <property type="molecule type" value="Genomic_DNA"/>
</dbReference>
<gene>
    <name evidence="6" type="ordered locus">Cd36_05710</name>
    <name evidence="7" type="ORF">CD36_05710</name>
</gene>
<dbReference type="SUPFAM" id="SSF46785">
    <property type="entry name" value="Winged helix' DNA-binding domain"/>
    <property type="match status" value="1"/>
</dbReference>
<dbReference type="Pfam" id="PF10557">
    <property type="entry name" value="Cullin_Nedd8"/>
    <property type="match status" value="1"/>
</dbReference>
<sequence>MSTDDITDKILDLNNSSSNTLSSISTGNTIIPPKQRKLSHLVSNSPSPKLYHKSIDDDNDTNNNKRKKLNTPTDDELISQVESIQQLADKTIDSVLFDLPINHSFGYLNYEFTKLCKYKHVEQSKLSDLIFEKIINDFETNIKPSIIDGFLENSQGEGDIEVMIQMVENFLLIFDNWYNRLIKLSKIFVYLDRHYLTQHRTKHPILKFGIDLFINKVLVEDKQLTDKVLNTHLQLLCKWREQIQFQEEQDPINLNVNDLSMRFTKLLVKLHTQSYKFAFNGQLLSSIITHYNILKISWLKNDPTTYLSKVLETINENLKYFKLVGKNLVFIKELFMKLRWNLIFYDFNNLLPQVLPSLLENQQELQIIYQYCCHSVEDFGYDSLSIFIYQWGVYTKSAFESIVGVNINTKPAKSTNNNVIEQLVNKYKELILLINTSFPNDDKFEFEIRNSLIKTINNTSSINSLVIYQLCKYCDNFFKGKTNLLYSIFEENGLIVFKSINNKHDFINFYKKDLSKRLLLLNQKFKFENEQKFINSLIKVVGENDDILSLTIMFKDLTDSKDIYKLLITVPTTNCALLNNSFEFNPLILDKKQWPNIPNNDDLQEFKLPIVLQDILIEMTKQYQALDVKYKNRQLDWSNYKLHQVTISAQFEQGEKEITGNLLQIVLLLLFTDDDDDDGGYTIDQLSGMTGIKNTQFLIRIINSITNDKYNILQYDGNKYHYNFNFKDKSTKIKLPMIKELSRSEQQQQQQTKSMDEEEKDIGSIKSIVQTNRDEEIKSCLIKIMKQERQLSIIELLNKSISQLQNRRPVAMTNLKTIIDDLIELEYLKRDDNNKNIIIYIP</sequence>
<evidence type="ECO:0000313" key="8">
    <source>
        <dbReference type="Proteomes" id="UP000002605"/>
    </source>
</evidence>
<dbReference type="OrthoDB" id="27073at2759"/>
<dbReference type="RefSeq" id="XP_002417235.1">
    <property type="nucleotide sequence ID" value="XM_002417190.1"/>
</dbReference>
<feature type="domain" description="Cullin family profile" evidence="5">
    <location>
        <begin position="470"/>
        <end position="705"/>
    </location>
</feature>
<dbReference type="SUPFAM" id="SSF74788">
    <property type="entry name" value="Cullin repeat-like"/>
    <property type="match status" value="1"/>
</dbReference>
<dbReference type="AlphaFoldDB" id="B9W814"/>
<name>B9W814_CANDC</name>
<evidence type="ECO:0000313" key="7">
    <source>
        <dbReference type="EMBL" id="CAX44829.1"/>
    </source>
</evidence>
<dbReference type="SMART" id="SM00884">
    <property type="entry name" value="Cullin_Nedd8"/>
    <property type="match status" value="1"/>
</dbReference>
<evidence type="ECO:0000256" key="4">
    <source>
        <dbReference type="SAM" id="MobiDB-lite"/>
    </source>
</evidence>
<dbReference type="Proteomes" id="UP000002605">
    <property type="component" value="Chromosome 1"/>
</dbReference>
<dbReference type="PROSITE" id="PS50069">
    <property type="entry name" value="CULLIN_2"/>
    <property type="match status" value="1"/>
</dbReference>
<dbReference type="InterPro" id="IPR036317">
    <property type="entry name" value="Cullin_homology_sf"/>
</dbReference>
<dbReference type="InterPro" id="IPR016158">
    <property type="entry name" value="Cullin_homology"/>
</dbReference>
<dbReference type="VEuPathDB" id="FungiDB:CD36_05710"/>
<dbReference type="GO" id="GO:0031625">
    <property type="term" value="F:ubiquitin protein ligase binding"/>
    <property type="evidence" value="ECO:0007669"/>
    <property type="project" value="InterPro"/>
</dbReference>
<organism evidence="7 8">
    <name type="scientific">Candida dubliniensis (strain CD36 / ATCC MYA-646 / CBS 7987 / NCPF 3949 / NRRL Y-17841)</name>
    <name type="common">Yeast</name>
    <dbReference type="NCBI Taxonomy" id="573826"/>
    <lineage>
        <taxon>Eukaryota</taxon>
        <taxon>Fungi</taxon>
        <taxon>Dikarya</taxon>
        <taxon>Ascomycota</taxon>
        <taxon>Saccharomycotina</taxon>
        <taxon>Pichiomycetes</taxon>
        <taxon>Debaryomycetaceae</taxon>
        <taxon>Candida/Lodderomyces clade</taxon>
        <taxon>Candida</taxon>
    </lineage>
</organism>
<evidence type="ECO:0000256" key="2">
    <source>
        <dbReference type="PROSITE-ProRule" id="PRU00330"/>
    </source>
</evidence>
<dbReference type="GeneID" id="8044773"/>
<comment type="similarity">
    <text evidence="1 2 3">Belongs to the cullin family.</text>
</comment>
<dbReference type="Pfam" id="PF00888">
    <property type="entry name" value="Cullin"/>
    <property type="match status" value="1"/>
</dbReference>
<dbReference type="Gene3D" id="1.20.1310.10">
    <property type="entry name" value="Cullin Repeats"/>
    <property type="match status" value="2"/>
</dbReference>